<dbReference type="EMBL" id="AGNL01011270">
    <property type="protein sequence ID" value="EJK68487.1"/>
    <property type="molecule type" value="Genomic_DNA"/>
</dbReference>
<keyword evidence="2" id="KW-1185">Reference proteome</keyword>
<accession>K0TD94</accession>
<gene>
    <name evidence="1" type="ORF">THAOC_10322</name>
</gene>
<evidence type="ECO:0000313" key="1">
    <source>
        <dbReference type="EMBL" id="EJK68487.1"/>
    </source>
</evidence>
<name>K0TD94_THAOC</name>
<comment type="caution">
    <text evidence="1">The sequence shown here is derived from an EMBL/GenBank/DDBJ whole genome shotgun (WGS) entry which is preliminary data.</text>
</comment>
<evidence type="ECO:0000313" key="2">
    <source>
        <dbReference type="Proteomes" id="UP000266841"/>
    </source>
</evidence>
<dbReference type="Proteomes" id="UP000266841">
    <property type="component" value="Unassembled WGS sequence"/>
</dbReference>
<reference evidence="1 2" key="1">
    <citation type="journal article" date="2012" name="Genome Biol.">
        <title>Genome and low-iron response of an oceanic diatom adapted to chronic iron limitation.</title>
        <authorList>
            <person name="Lommer M."/>
            <person name="Specht M."/>
            <person name="Roy A.S."/>
            <person name="Kraemer L."/>
            <person name="Andreson R."/>
            <person name="Gutowska M.A."/>
            <person name="Wolf J."/>
            <person name="Bergner S.V."/>
            <person name="Schilhabel M.B."/>
            <person name="Klostermeier U.C."/>
            <person name="Beiko R.G."/>
            <person name="Rosenstiel P."/>
            <person name="Hippler M."/>
            <person name="Laroche J."/>
        </authorList>
    </citation>
    <scope>NUCLEOTIDE SEQUENCE [LARGE SCALE GENOMIC DNA]</scope>
    <source>
        <strain evidence="1 2">CCMP1005</strain>
    </source>
</reference>
<sequence>MTGVGVGMALGEVQDRYTPSLSAASAPTATTAAAPAPNAGNIVPFKAGKYSHEVGIHSFRPKQYLPFELAFSKAAMGSGIPTQKGDHSPAQAIFASSICFLEGGNGLATRSVHYSFQPAELTMKTSLVFFALLLSPWQIAAFQLPRPRLRHVADIPEDDGGCTPTKLEQKKIGQVKKNMFVPGLFNPPRWVKRIQRIIARKNDNNDALFIGLDLIRSEAGTPMQRIVDVGKDIDFANKTQTVMWFEVKPQTTFREIPLAASLAAFEFLPPLLLDVDKELMLEDNYAELIGSYILPHGNLMKVGSPIECFLRNSPAFCAPTPDDDTVSVCDMDYLERYQVQKGTKHRYGGVAYVKDGNITKVGDVERGDDDFELKVNLFLNAFAVHVIVNRHAVMAHLAIYQKYLMSLTTGKNDKYKSMWENNKSAGLLLKALTPRRTSEVNTNIQLLIGPGNSLVGRATSFTNDALTLLNIEQYDKYFAMSPTEIIHDIGSSGSKGWQDACQHAWDAAQKLVGAICYDMEKDFPEGDTSLRDLAMLLWTGTFYHSFIGDFQLDNVNRGNLPLLLTGEKHRQSVAYGTLSTTIGVSTMTRTMDVMTTGKYLYTDEDRNAWDEYIGELVVAARKTGIDGFTLSYPADTYNAIDF</sequence>
<proteinExistence type="predicted"/>
<dbReference type="AlphaFoldDB" id="K0TD94"/>
<organism evidence="1 2">
    <name type="scientific">Thalassiosira oceanica</name>
    <name type="common">Marine diatom</name>
    <dbReference type="NCBI Taxonomy" id="159749"/>
    <lineage>
        <taxon>Eukaryota</taxon>
        <taxon>Sar</taxon>
        <taxon>Stramenopiles</taxon>
        <taxon>Ochrophyta</taxon>
        <taxon>Bacillariophyta</taxon>
        <taxon>Coscinodiscophyceae</taxon>
        <taxon>Thalassiosirophycidae</taxon>
        <taxon>Thalassiosirales</taxon>
        <taxon>Thalassiosiraceae</taxon>
        <taxon>Thalassiosira</taxon>
    </lineage>
</organism>
<protein>
    <submittedName>
        <fullName evidence="1">Uncharacterized protein</fullName>
    </submittedName>
</protein>